<dbReference type="VEuPathDB" id="FungiDB:HpaG812141"/>
<evidence type="ECO:0000313" key="1">
    <source>
        <dbReference type="EnsemblProtists" id="HpaP812141"/>
    </source>
</evidence>
<proteinExistence type="predicted"/>
<reference evidence="1" key="2">
    <citation type="submission" date="2015-06" db="UniProtKB">
        <authorList>
            <consortium name="EnsemblProtists"/>
        </authorList>
    </citation>
    <scope>IDENTIFICATION</scope>
    <source>
        <strain evidence="1">Emoy2</strain>
    </source>
</reference>
<dbReference type="EMBL" id="JH598067">
    <property type="status" value="NOT_ANNOTATED_CDS"/>
    <property type="molecule type" value="Genomic_DNA"/>
</dbReference>
<name>M4BZW7_HYAAE</name>
<accession>M4BZW7</accession>
<dbReference type="Proteomes" id="UP000011713">
    <property type="component" value="Unassembled WGS sequence"/>
</dbReference>
<evidence type="ECO:0000313" key="2">
    <source>
        <dbReference type="Proteomes" id="UP000011713"/>
    </source>
</evidence>
<sequence length="82" mass="9159">MIMLSVRTTGNFQLLFSSSAGLGRNNTMCLKRGHSKLPVNMNHLKVTCDLHADAIHYNISMGVICAHSERPEDIGDDILQRY</sequence>
<reference evidence="2" key="1">
    <citation type="journal article" date="2010" name="Science">
        <title>Signatures of adaptation to obligate biotrophy in the Hyaloperonospora arabidopsidis genome.</title>
        <authorList>
            <person name="Baxter L."/>
            <person name="Tripathy S."/>
            <person name="Ishaque N."/>
            <person name="Boot N."/>
            <person name="Cabral A."/>
            <person name="Kemen E."/>
            <person name="Thines M."/>
            <person name="Ah-Fong A."/>
            <person name="Anderson R."/>
            <person name="Badejoko W."/>
            <person name="Bittner-Eddy P."/>
            <person name="Boore J.L."/>
            <person name="Chibucos M.C."/>
            <person name="Coates M."/>
            <person name="Dehal P."/>
            <person name="Delehaunty K."/>
            <person name="Dong S."/>
            <person name="Downton P."/>
            <person name="Dumas B."/>
            <person name="Fabro G."/>
            <person name="Fronick C."/>
            <person name="Fuerstenberg S.I."/>
            <person name="Fulton L."/>
            <person name="Gaulin E."/>
            <person name="Govers F."/>
            <person name="Hughes L."/>
            <person name="Humphray S."/>
            <person name="Jiang R.H."/>
            <person name="Judelson H."/>
            <person name="Kamoun S."/>
            <person name="Kyung K."/>
            <person name="Meijer H."/>
            <person name="Minx P."/>
            <person name="Morris P."/>
            <person name="Nelson J."/>
            <person name="Phuntumart V."/>
            <person name="Qutob D."/>
            <person name="Rehmany A."/>
            <person name="Rougon-Cardoso A."/>
            <person name="Ryden P."/>
            <person name="Torto-Alalibo T."/>
            <person name="Studholme D."/>
            <person name="Wang Y."/>
            <person name="Win J."/>
            <person name="Wood J."/>
            <person name="Clifton S.W."/>
            <person name="Rogers J."/>
            <person name="Van den Ackerveken G."/>
            <person name="Jones J.D."/>
            <person name="McDowell J.M."/>
            <person name="Beynon J."/>
            <person name="Tyler B.M."/>
        </authorList>
    </citation>
    <scope>NUCLEOTIDE SEQUENCE [LARGE SCALE GENOMIC DNA]</scope>
    <source>
        <strain evidence="2">Emoy2</strain>
    </source>
</reference>
<dbReference type="EnsemblProtists" id="HpaT812141">
    <property type="protein sequence ID" value="HpaP812141"/>
    <property type="gene ID" value="HpaG812141"/>
</dbReference>
<keyword evidence="2" id="KW-1185">Reference proteome</keyword>
<dbReference type="AlphaFoldDB" id="M4BZW7"/>
<dbReference type="InParanoid" id="M4BZW7"/>
<protein>
    <submittedName>
        <fullName evidence="1">Uncharacterized protein</fullName>
    </submittedName>
</protein>
<dbReference type="HOGENOM" id="CLU_2563294_0_0_1"/>
<organism evidence="1 2">
    <name type="scientific">Hyaloperonospora arabidopsidis (strain Emoy2)</name>
    <name type="common">Downy mildew agent</name>
    <name type="synonym">Peronospora arabidopsidis</name>
    <dbReference type="NCBI Taxonomy" id="559515"/>
    <lineage>
        <taxon>Eukaryota</taxon>
        <taxon>Sar</taxon>
        <taxon>Stramenopiles</taxon>
        <taxon>Oomycota</taxon>
        <taxon>Peronosporomycetes</taxon>
        <taxon>Peronosporales</taxon>
        <taxon>Peronosporaceae</taxon>
        <taxon>Hyaloperonospora</taxon>
    </lineage>
</organism>